<protein>
    <recommendedName>
        <fullName evidence="3">Head-to-tail adaptor</fullName>
    </recommendedName>
</protein>
<dbReference type="RefSeq" id="WP_123091062.1">
    <property type="nucleotide sequence ID" value="NZ_CP044548.2"/>
</dbReference>
<evidence type="ECO:0008006" key="3">
    <source>
        <dbReference type="Google" id="ProtNLM"/>
    </source>
</evidence>
<dbReference type="AlphaFoldDB" id="A0A5P8FKJ8"/>
<name>A0A5P8FKJ8_9MICO</name>
<dbReference type="EMBL" id="CP044548">
    <property type="protein sequence ID" value="QFQ29713.2"/>
    <property type="molecule type" value="Genomic_DNA"/>
</dbReference>
<gene>
    <name evidence="1" type="ORF">EEW87_004265</name>
</gene>
<organism evidence="1 2">
    <name type="scientific">Janibacter melonis</name>
    <dbReference type="NCBI Taxonomy" id="262209"/>
    <lineage>
        <taxon>Bacteria</taxon>
        <taxon>Bacillati</taxon>
        <taxon>Actinomycetota</taxon>
        <taxon>Actinomycetes</taxon>
        <taxon>Micrococcales</taxon>
        <taxon>Intrasporangiaceae</taxon>
        <taxon>Janibacter</taxon>
    </lineage>
</organism>
<accession>A0A5P8FKJ8</accession>
<sequence>MYLTPDDLVPFADIDAAKAAAMIEDAEAMAATAAPCLSSPQFAEDDTRSKAVKAVLRGAVLRWHEAGSGVLSQRQESAGPFGHSESFDTRVQRRAMFWPSEIRQLQDLCSTFAGRQGRKAFGVDTAPGRQAIHSATCSVHWGAPCSCGSVLNGGRGPIFETGETTP</sequence>
<evidence type="ECO:0000313" key="1">
    <source>
        <dbReference type="EMBL" id="QFQ29713.2"/>
    </source>
</evidence>
<evidence type="ECO:0000313" key="2">
    <source>
        <dbReference type="Proteomes" id="UP000271708"/>
    </source>
</evidence>
<proteinExistence type="predicted"/>
<dbReference type="KEGG" id="jme:EEW87_004265"/>
<reference evidence="1 2" key="1">
    <citation type="submission" date="2019-09" db="EMBL/GenBank/DDBJ databases">
        <title>Complete Genome Sequence of Janibacter melonis M714 with both human health impact and industrial applications.</title>
        <authorList>
            <person name="Jin M."/>
            <person name="Zhao Q.R."/>
        </authorList>
    </citation>
    <scope>NUCLEOTIDE SEQUENCE [LARGE SCALE GENOMIC DNA]</scope>
    <source>
        <strain evidence="1 2">M714</strain>
    </source>
</reference>
<dbReference type="Proteomes" id="UP000271708">
    <property type="component" value="Chromosome"/>
</dbReference>
<dbReference type="GeneID" id="59160363"/>